<organism evidence="1 2">
    <name type="scientific">Folsomia candida</name>
    <name type="common">Springtail</name>
    <dbReference type="NCBI Taxonomy" id="158441"/>
    <lineage>
        <taxon>Eukaryota</taxon>
        <taxon>Metazoa</taxon>
        <taxon>Ecdysozoa</taxon>
        <taxon>Arthropoda</taxon>
        <taxon>Hexapoda</taxon>
        <taxon>Collembola</taxon>
        <taxon>Entomobryomorpha</taxon>
        <taxon>Isotomoidea</taxon>
        <taxon>Isotomidae</taxon>
        <taxon>Proisotominae</taxon>
        <taxon>Folsomia</taxon>
    </lineage>
</organism>
<dbReference type="InterPro" id="IPR011043">
    <property type="entry name" value="Gal_Oxase/kelch_b-propeller"/>
</dbReference>
<sequence>MLTFRNCKTNSLRTALQNHRKAWLDYDWLEMPSEFVLQSGYEARDDEMFVFDIPTGTATLVGTTRGYVRDLQRDLKVQSPKNETYFVGKIPIDDSITSISTTLRRAEDSMEILVFEGIHYTRVLSFNMNTLSITQLGYLTTRLYLATSVRVGAKAYFFGLNYLTNGYFLVMDLETLEEKVFDVGFSPFNDQPEAFYDGENIYILGGNEEEVSRGILQLNPDSHEWKLVPVNNFQLPDVAYHYNRAPAPIYVEKLGRINFFGGSIRNRFTGAVVFPKDVWYVDVNPVKGDKTD</sequence>
<proteinExistence type="predicted"/>
<name>A0A226D910_FOLCA</name>
<accession>A0A226D910</accession>
<keyword evidence="2" id="KW-1185">Reference proteome</keyword>
<dbReference type="Proteomes" id="UP000198287">
    <property type="component" value="Unassembled WGS sequence"/>
</dbReference>
<dbReference type="SUPFAM" id="SSF50965">
    <property type="entry name" value="Galactose oxidase, central domain"/>
    <property type="match status" value="1"/>
</dbReference>
<evidence type="ECO:0000313" key="2">
    <source>
        <dbReference type="Proteomes" id="UP000198287"/>
    </source>
</evidence>
<dbReference type="AlphaFoldDB" id="A0A226D910"/>
<protein>
    <submittedName>
        <fullName evidence="1">Uncharacterized protein</fullName>
    </submittedName>
</protein>
<comment type="caution">
    <text evidence="1">The sequence shown here is derived from an EMBL/GenBank/DDBJ whole genome shotgun (WGS) entry which is preliminary data.</text>
</comment>
<reference evidence="1 2" key="1">
    <citation type="submission" date="2015-12" db="EMBL/GenBank/DDBJ databases">
        <title>The genome of Folsomia candida.</title>
        <authorList>
            <person name="Faddeeva A."/>
            <person name="Derks M.F."/>
            <person name="Anvar Y."/>
            <person name="Smit S."/>
            <person name="Van Straalen N."/>
            <person name="Roelofs D."/>
        </authorList>
    </citation>
    <scope>NUCLEOTIDE SEQUENCE [LARGE SCALE GENOMIC DNA]</scope>
    <source>
        <strain evidence="1 2">VU population</strain>
        <tissue evidence="1">Whole body</tissue>
    </source>
</reference>
<evidence type="ECO:0000313" key="1">
    <source>
        <dbReference type="EMBL" id="OXA42032.1"/>
    </source>
</evidence>
<dbReference type="Gene3D" id="2.120.10.80">
    <property type="entry name" value="Kelch-type beta propeller"/>
    <property type="match status" value="1"/>
</dbReference>
<gene>
    <name evidence="1" type="ORF">Fcan01_23031</name>
</gene>
<dbReference type="EMBL" id="LNIX01000027">
    <property type="protein sequence ID" value="OXA42032.1"/>
    <property type="molecule type" value="Genomic_DNA"/>
</dbReference>
<dbReference type="InterPro" id="IPR015915">
    <property type="entry name" value="Kelch-typ_b-propeller"/>
</dbReference>